<evidence type="ECO:0000313" key="2">
    <source>
        <dbReference type="EMBL" id="MBM6851580.1"/>
    </source>
</evidence>
<dbReference type="InterPro" id="IPR050678">
    <property type="entry name" value="DNA_Partitioning_ATPase"/>
</dbReference>
<dbReference type="CDD" id="cd02042">
    <property type="entry name" value="ParAB_family"/>
    <property type="match status" value="1"/>
</dbReference>
<organism evidence="2 3">
    <name type="scientific">Oscillibacter valericigenes</name>
    <dbReference type="NCBI Taxonomy" id="351091"/>
    <lineage>
        <taxon>Bacteria</taxon>
        <taxon>Bacillati</taxon>
        <taxon>Bacillota</taxon>
        <taxon>Clostridia</taxon>
        <taxon>Eubacteriales</taxon>
        <taxon>Oscillospiraceae</taxon>
        <taxon>Oscillibacter</taxon>
    </lineage>
</organism>
<dbReference type="InterPro" id="IPR025669">
    <property type="entry name" value="AAA_dom"/>
</dbReference>
<dbReference type="EMBL" id="JACSNX010000013">
    <property type="protein sequence ID" value="MBM6851580.1"/>
    <property type="molecule type" value="Genomic_DNA"/>
</dbReference>
<dbReference type="Gene3D" id="3.40.50.300">
    <property type="entry name" value="P-loop containing nucleotide triphosphate hydrolases"/>
    <property type="match status" value="1"/>
</dbReference>
<dbReference type="PANTHER" id="PTHR13696:SF99">
    <property type="entry name" value="COBYRINIC ACID AC-DIAMIDE SYNTHASE"/>
    <property type="match status" value="1"/>
</dbReference>
<dbReference type="InterPro" id="IPR027417">
    <property type="entry name" value="P-loop_NTPase"/>
</dbReference>
<accession>A0ABS2FWB6</accession>
<proteinExistence type="predicted"/>
<dbReference type="RefSeq" id="WP_204804492.1">
    <property type="nucleotide sequence ID" value="NZ_JACSNX010000013.1"/>
</dbReference>
<dbReference type="Pfam" id="PF13614">
    <property type="entry name" value="AAA_31"/>
    <property type="match status" value="1"/>
</dbReference>
<gene>
    <name evidence="2" type="ORF">H9X91_09060</name>
</gene>
<reference evidence="2 3" key="1">
    <citation type="journal article" date="2021" name="Sci. Rep.">
        <title>The distribution of antibiotic resistance genes in chicken gut microbiota commensals.</title>
        <authorList>
            <person name="Juricova H."/>
            <person name="Matiasovicova J."/>
            <person name="Kubasova T."/>
            <person name="Cejkova D."/>
            <person name="Rychlik I."/>
        </authorList>
    </citation>
    <scope>NUCLEOTIDE SEQUENCE [LARGE SCALE GENOMIC DNA]</scope>
    <source>
        <strain evidence="2 3">An411</strain>
    </source>
</reference>
<evidence type="ECO:0000313" key="3">
    <source>
        <dbReference type="Proteomes" id="UP000719500"/>
    </source>
</evidence>
<evidence type="ECO:0000259" key="1">
    <source>
        <dbReference type="Pfam" id="PF13614"/>
    </source>
</evidence>
<protein>
    <submittedName>
        <fullName evidence="2">ParA family protein</fullName>
    </submittedName>
</protein>
<feature type="domain" description="AAA" evidence="1">
    <location>
        <begin position="1"/>
        <end position="177"/>
    </location>
</feature>
<dbReference type="Proteomes" id="UP000719500">
    <property type="component" value="Unassembled WGS sequence"/>
</dbReference>
<name>A0ABS2FWB6_9FIRM</name>
<comment type="caution">
    <text evidence="2">The sequence shown here is derived from an EMBL/GenBank/DDBJ whole genome shotgun (WGS) entry which is preliminary data.</text>
</comment>
<sequence length="266" mass="29804">MRTIAIMNNKGGVGKTVTAINLADILVRDYRQRVILVDCDGQMNLTRFFVPDFDPDAEYTMVSLLEGDGEALWSDNLLQVSKDLWLIPGSPELYTEDLEAVMEGQDQVKTRRVANFVDCARKDDGADFIIFDCPPGFTAASLAALLASDEVVIPMELDGFSVTGMVTMRQQLALLKRSGLRVPRAFVLINRWRATEFVSEVETQLREMSEHVKIPVYQQVIRKSEKVPESTVTGSPLSVYSPRSAAGVDFRRWVRELWGGMGHEQV</sequence>
<dbReference type="SUPFAM" id="SSF52540">
    <property type="entry name" value="P-loop containing nucleoside triphosphate hydrolases"/>
    <property type="match status" value="1"/>
</dbReference>
<keyword evidence="3" id="KW-1185">Reference proteome</keyword>
<dbReference type="PANTHER" id="PTHR13696">
    <property type="entry name" value="P-LOOP CONTAINING NUCLEOSIDE TRIPHOSPHATE HYDROLASE"/>
    <property type="match status" value="1"/>
</dbReference>